<dbReference type="OrthoDB" id="5396at2759"/>
<dbReference type="Gene3D" id="1.10.10.60">
    <property type="entry name" value="Homeodomain-like"/>
    <property type="match status" value="1"/>
</dbReference>
<feature type="domain" description="DM2" evidence="2">
    <location>
        <begin position="96"/>
        <end position="185"/>
    </location>
</feature>
<evidence type="ECO:0000259" key="3">
    <source>
        <dbReference type="PROSITE" id="PS51998"/>
    </source>
</evidence>
<protein>
    <submittedName>
        <fullName evidence="4">Uncharacterized protein</fullName>
    </submittedName>
</protein>
<dbReference type="InterPro" id="IPR003121">
    <property type="entry name" value="SWIB_MDM2_domain"/>
</dbReference>
<dbReference type="AlphaFoldDB" id="A0A0B7NMY8"/>
<dbReference type="PROSITE" id="PS51998">
    <property type="entry name" value="DEK_C"/>
    <property type="match status" value="1"/>
</dbReference>
<organism evidence="4 5">
    <name type="scientific">Parasitella parasitica</name>
    <dbReference type="NCBI Taxonomy" id="35722"/>
    <lineage>
        <taxon>Eukaryota</taxon>
        <taxon>Fungi</taxon>
        <taxon>Fungi incertae sedis</taxon>
        <taxon>Mucoromycota</taxon>
        <taxon>Mucoromycotina</taxon>
        <taxon>Mucoromycetes</taxon>
        <taxon>Mucorales</taxon>
        <taxon>Mucorineae</taxon>
        <taxon>Mucoraceae</taxon>
        <taxon>Parasitella</taxon>
    </lineage>
</organism>
<dbReference type="InterPro" id="IPR019835">
    <property type="entry name" value="SWIB_domain"/>
</dbReference>
<dbReference type="SUPFAM" id="SSF109715">
    <property type="entry name" value="DEK C-terminal domain"/>
    <property type="match status" value="1"/>
</dbReference>
<dbReference type="PROSITE" id="PS51925">
    <property type="entry name" value="SWIB_MDM2"/>
    <property type="match status" value="1"/>
</dbReference>
<dbReference type="Pfam" id="PF04199">
    <property type="entry name" value="Cyclase"/>
    <property type="match status" value="1"/>
</dbReference>
<gene>
    <name evidence="4" type="primary">PARPA_13079.1 scaffold 45923</name>
</gene>
<accession>A0A0B7NMY8</accession>
<name>A0A0B7NMY8_9FUNG</name>
<dbReference type="Pfam" id="PF02201">
    <property type="entry name" value="SWIB"/>
    <property type="match status" value="1"/>
</dbReference>
<dbReference type="Gene3D" id="3.50.30.50">
    <property type="entry name" value="Putative cyclase"/>
    <property type="match status" value="1"/>
</dbReference>
<dbReference type="GO" id="GO:0004061">
    <property type="term" value="F:arylformamidase activity"/>
    <property type="evidence" value="ECO:0007669"/>
    <property type="project" value="InterPro"/>
</dbReference>
<evidence type="ECO:0000256" key="1">
    <source>
        <dbReference type="ARBA" id="ARBA00007865"/>
    </source>
</evidence>
<dbReference type="SUPFAM" id="SSF102198">
    <property type="entry name" value="Putative cyclase"/>
    <property type="match status" value="1"/>
</dbReference>
<dbReference type="InterPro" id="IPR037175">
    <property type="entry name" value="KFase_sf"/>
</dbReference>
<dbReference type="Pfam" id="PF08766">
    <property type="entry name" value="DEK_C"/>
    <property type="match status" value="1"/>
</dbReference>
<feature type="domain" description="DEK-C" evidence="3">
    <location>
        <begin position="1"/>
        <end position="54"/>
    </location>
</feature>
<dbReference type="InterPro" id="IPR007325">
    <property type="entry name" value="KFase/CYL"/>
</dbReference>
<evidence type="ECO:0000259" key="2">
    <source>
        <dbReference type="PROSITE" id="PS51925"/>
    </source>
</evidence>
<dbReference type="PANTHER" id="PTHR34861">
    <property type="match status" value="1"/>
</dbReference>
<dbReference type="SMART" id="SM00151">
    <property type="entry name" value="SWIB"/>
    <property type="match status" value="1"/>
</dbReference>
<dbReference type="PANTHER" id="PTHR34861:SF11">
    <property type="entry name" value="CYCLASE"/>
    <property type="match status" value="1"/>
</dbReference>
<dbReference type="Gene3D" id="1.10.245.10">
    <property type="entry name" value="SWIB/MDM2 domain"/>
    <property type="match status" value="1"/>
</dbReference>
<dbReference type="CDD" id="cd10567">
    <property type="entry name" value="SWIB-MDM2_like"/>
    <property type="match status" value="1"/>
</dbReference>
<keyword evidence="5" id="KW-1185">Reference proteome</keyword>
<dbReference type="Proteomes" id="UP000054107">
    <property type="component" value="Unassembled WGS sequence"/>
</dbReference>
<dbReference type="InterPro" id="IPR036885">
    <property type="entry name" value="SWIB_MDM2_dom_sf"/>
</dbReference>
<evidence type="ECO:0000313" key="5">
    <source>
        <dbReference type="Proteomes" id="UP000054107"/>
    </source>
</evidence>
<reference evidence="4 5" key="1">
    <citation type="submission" date="2014-09" db="EMBL/GenBank/DDBJ databases">
        <authorList>
            <person name="Ellenberger Sabrina"/>
        </authorList>
    </citation>
    <scope>NUCLEOTIDE SEQUENCE [LARGE SCALE GENOMIC DNA]</scope>
    <source>
        <strain evidence="4 5">CBS 412.66</strain>
    </source>
</reference>
<dbReference type="SUPFAM" id="SSF47592">
    <property type="entry name" value="SWIB/MDM2 domain"/>
    <property type="match status" value="1"/>
</dbReference>
<dbReference type="InterPro" id="IPR014876">
    <property type="entry name" value="DEK_C"/>
</dbReference>
<dbReference type="GO" id="GO:0019441">
    <property type="term" value="P:L-tryptophan catabolic process to kynurenine"/>
    <property type="evidence" value="ECO:0007669"/>
    <property type="project" value="InterPro"/>
</dbReference>
<evidence type="ECO:0000313" key="4">
    <source>
        <dbReference type="EMBL" id="CEP18772.1"/>
    </source>
</evidence>
<dbReference type="STRING" id="35722.A0A0B7NMY8"/>
<sequence>MCEKYRANIEAILKDADLSTITTKNIRRTLESQTGTSLDSIKKEINAFIGDIFVNFQQQQETSPVVSKADEIESKVVKKTTTTTIKKPAAPRKRKEVKEKRAIDWPLLKVSPPLSDIIQTDLCSRPQTVKKMWEYIRKHGLQSETDKRVLKCDAKLKELCDGHDENNKTRVISHKVSLISLRLYKRSGYVLFLYLVCCVSSSLDMTGKSTVQLPSYDQLPIDPKYPPKTAWGIWGEDDNFGTLNLLTEERVANASKCVRKGTVFPLNWKLESPQPVLFGRSEIQHSYRPLGPGDLSFDDCYNNFNTQSSTQWDGLRHVAHLESGKFYNGVNPSEVARGNLESNGRLAIHHMARRGIAGRAVLLDYGRWAAKNNPTYDPFQRIEITVEELDMVARAQGVTFEVGDILMVRTGWMEAYERFGDQVKEKIANPEHPECAGVKACEDTFRWIWDHHFAAVAADNFPFEAFPPTDWKKSCHACFLGGWGMPIGEMFYLEALAEDSAKDNVYTYFFTSAPLNKENGVASPPNAICIK</sequence>
<dbReference type="EMBL" id="LN733911">
    <property type="protein sequence ID" value="CEP18772.1"/>
    <property type="molecule type" value="Genomic_DNA"/>
</dbReference>
<comment type="similarity">
    <text evidence="1">Belongs to the Cyclase 1 superfamily.</text>
</comment>
<proteinExistence type="inferred from homology"/>